<dbReference type="InterPro" id="IPR059113">
    <property type="entry name" value="Znf_ribbon"/>
</dbReference>
<feature type="transmembrane region" description="Helical" evidence="2">
    <location>
        <begin position="136"/>
        <end position="159"/>
    </location>
</feature>
<evidence type="ECO:0000313" key="8">
    <source>
        <dbReference type="Proteomes" id="UP000254412"/>
    </source>
</evidence>
<dbReference type="EMBL" id="PZHR01000054">
    <property type="protein sequence ID" value="PTK58329.1"/>
    <property type="molecule type" value="Genomic_DNA"/>
</dbReference>
<sequence length="271" mass="30003">MHCPNCGSPIETSDLFCGECGTKLTQQSNNTKVNSTATSQQTQHHSISKQETTQPSAQSNHKNETFSTHTNVILNESKNFFSTAFSHPDKELASPHYFSYKTLFSVIIAGFILSMILLAIIIPAEIAYIMSSKASVVFNITFFLLIAITVLFGITFALIKILNIKISLHKALSDFVLINTLSVVILLLGLLFSAIHVPSFAVLLIIISILFTFIAPIYLITKYSHNQSIRMPVIYSMLIYIVILGVILRILVEGTISNTLNDLSSFFNTGY</sequence>
<reference evidence="5" key="2">
    <citation type="submission" date="2018-03" db="EMBL/GenBank/DDBJ databases">
        <authorList>
            <person name="Keele B.F."/>
        </authorList>
    </citation>
    <scope>NUCLEOTIDE SEQUENCE</scope>
    <source>
        <strain evidence="5">SNUC 4337</strain>
    </source>
</reference>
<evidence type="ECO:0000313" key="7">
    <source>
        <dbReference type="Proteomes" id="UP000240400"/>
    </source>
</evidence>
<dbReference type="AlphaFoldDB" id="A0A291JHS0"/>
<feature type="region of interest" description="Disordered" evidence="1">
    <location>
        <begin position="28"/>
        <end position="62"/>
    </location>
</feature>
<reference evidence="5 7" key="1">
    <citation type="journal article" date="2016" name="Front. Microbiol.">
        <title>Comprehensive Phylogenetic Analysis of Bovine Non-aureus Staphylococci Species Based on Whole-Genome Sequencing.</title>
        <authorList>
            <person name="Naushad S."/>
            <person name="Barkema H.W."/>
            <person name="Luby C."/>
            <person name="Condas L.A."/>
            <person name="Nobrega D.B."/>
            <person name="Carson D.A."/>
            <person name="De Buck J."/>
        </authorList>
    </citation>
    <scope>NUCLEOTIDE SEQUENCE [LARGE SCALE GENOMIC DNA]</scope>
    <source>
        <strain evidence="5 7">SNUC 4337</strain>
    </source>
</reference>
<reference evidence="4 9" key="4">
    <citation type="submission" date="2021-03" db="EMBL/GenBank/DDBJ databases">
        <title>Staphylococci and Mammaliicocci in bats.</title>
        <authorList>
            <person name="Fountain K."/>
        </authorList>
    </citation>
    <scope>NUCLEOTIDE SEQUENCE [LARGE SCALE GENOMIC DNA]</scope>
    <source>
        <strain evidence="4 9">18_1_E_SW</strain>
    </source>
</reference>
<dbReference type="Proteomes" id="UP000664081">
    <property type="component" value="Unassembled WGS sequence"/>
</dbReference>
<dbReference type="EMBL" id="UHDS01000001">
    <property type="protein sequence ID" value="SUM54077.1"/>
    <property type="molecule type" value="Genomic_DNA"/>
</dbReference>
<feature type="transmembrane region" description="Helical" evidence="2">
    <location>
        <begin position="200"/>
        <end position="221"/>
    </location>
</feature>
<evidence type="ECO:0000256" key="2">
    <source>
        <dbReference type="SAM" id="Phobius"/>
    </source>
</evidence>
<organism evidence="5 7">
    <name type="scientific">Staphylococcus nepalensis</name>
    <dbReference type="NCBI Taxonomy" id="214473"/>
    <lineage>
        <taxon>Bacteria</taxon>
        <taxon>Bacillati</taxon>
        <taxon>Bacillota</taxon>
        <taxon>Bacilli</taxon>
        <taxon>Bacillales</taxon>
        <taxon>Staphylococcaceae</taxon>
        <taxon>Staphylococcus</taxon>
    </lineage>
</organism>
<protein>
    <submittedName>
        <fullName evidence="6">Predicted membrane protein</fullName>
    </submittedName>
    <submittedName>
        <fullName evidence="5">Zinc-ribbon domain-containing protein</fullName>
    </submittedName>
</protein>
<feature type="transmembrane region" description="Helical" evidence="2">
    <location>
        <begin position="171"/>
        <end position="194"/>
    </location>
</feature>
<evidence type="ECO:0000313" key="6">
    <source>
        <dbReference type="EMBL" id="SUM54077.1"/>
    </source>
</evidence>
<feature type="transmembrane region" description="Helical" evidence="2">
    <location>
        <begin position="233"/>
        <end position="252"/>
    </location>
</feature>
<dbReference type="Pfam" id="PF13248">
    <property type="entry name" value="Zn_ribbon_3"/>
    <property type="match status" value="1"/>
</dbReference>
<evidence type="ECO:0000313" key="5">
    <source>
        <dbReference type="EMBL" id="PTK58329.1"/>
    </source>
</evidence>
<dbReference type="Proteomes" id="UP000254412">
    <property type="component" value="Unassembled WGS sequence"/>
</dbReference>
<keyword evidence="9" id="KW-1185">Reference proteome</keyword>
<feature type="transmembrane region" description="Helical" evidence="2">
    <location>
        <begin position="103"/>
        <end position="130"/>
    </location>
</feature>
<evidence type="ECO:0000256" key="1">
    <source>
        <dbReference type="SAM" id="MobiDB-lite"/>
    </source>
</evidence>
<evidence type="ECO:0000313" key="4">
    <source>
        <dbReference type="EMBL" id="MBO1226372.1"/>
    </source>
</evidence>
<dbReference type="Proteomes" id="UP000240400">
    <property type="component" value="Unassembled WGS sequence"/>
</dbReference>
<evidence type="ECO:0000259" key="3">
    <source>
        <dbReference type="Pfam" id="PF13248"/>
    </source>
</evidence>
<keyword evidence="2" id="KW-1133">Transmembrane helix</keyword>
<feature type="domain" description="Putative zinc-ribbon" evidence="3">
    <location>
        <begin position="3"/>
        <end position="24"/>
    </location>
</feature>
<accession>A0A291JHS0</accession>
<dbReference type="RefSeq" id="WP_096808299.1">
    <property type="nucleotide sequence ID" value="NZ_BMCF01000001.1"/>
</dbReference>
<dbReference type="EMBL" id="JAFNLT010000002">
    <property type="protein sequence ID" value="MBO1226372.1"/>
    <property type="molecule type" value="Genomic_DNA"/>
</dbReference>
<gene>
    <name evidence="5" type="ORF">BUZ61_09750</name>
    <name evidence="4" type="ORF">J3T88_03420</name>
    <name evidence="6" type="ORF">NCTC13834_00360</name>
</gene>
<dbReference type="KEGG" id="snl:BJD96_01625"/>
<dbReference type="GeneID" id="66775770"/>
<evidence type="ECO:0000313" key="9">
    <source>
        <dbReference type="Proteomes" id="UP000664081"/>
    </source>
</evidence>
<proteinExistence type="predicted"/>
<name>A0A291JHS0_9STAP</name>
<keyword evidence="2" id="KW-0812">Transmembrane</keyword>
<dbReference type="OrthoDB" id="2414157at2"/>
<reference evidence="6 8" key="3">
    <citation type="submission" date="2018-06" db="EMBL/GenBank/DDBJ databases">
        <authorList>
            <consortium name="Pathogen Informatics"/>
            <person name="Doyle S."/>
        </authorList>
    </citation>
    <scope>NUCLEOTIDE SEQUENCE [LARGE SCALE GENOMIC DNA]</scope>
    <source>
        <strain evidence="6 8">NCTC13834</strain>
    </source>
</reference>
<keyword evidence="2" id="KW-0472">Membrane</keyword>